<dbReference type="OrthoDB" id="329835at2759"/>
<dbReference type="InterPro" id="IPR050091">
    <property type="entry name" value="PKS_NRPS_Biosynth_Enz"/>
</dbReference>
<dbReference type="InterPro" id="IPR036291">
    <property type="entry name" value="NAD(P)-bd_dom_sf"/>
</dbReference>
<dbReference type="AlphaFoldDB" id="A0A4C1WLT9"/>
<evidence type="ECO:0000256" key="4">
    <source>
        <dbReference type="SAM" id="SignalP"/>
    </source>
</evidence>
<feature type="chain" id="PRO_5020034643" evidence="4">
    <location>
        <begin position="24"/>
        <end position="359"/>
    </location>
</feature>
<evidence type="ECO:0000313" key="6">
    <source>
        <dbReference type="EMBL" id="GBP51790.1"/>
    </source>
</evidence>
<keyword evidence="4" id="KW-0732">Signal</keyword>
<dbReference type="GO" id="GO:0004312">
    <property type="term" value="F:fatty acid synthase activity"/>
    <property type="evidence" value="ECO:0007669"/>
    <property type="project" value="TreeGrafter"/>
</dbReference>
<dbReference type="InterPro" id="IPR020843">
    <property type="entry name" value="ER"/>
</dbReference>
<feature type="domain" description="Enoyl reductase (ER)" evidence="5">
    <location>
        <begin position="57"/>
        <end position="351"/>
    </location>
</feature>
<name>A0A4C1WLT9_EUMVA</name>
<dbReference type="Proteomes" id="UP000299102">
    <property type="component" value="Unassembled WGS sequence"/>
</dbReference>
<dbReference type="SMART" id="SM00829">
    <property type="entry name" value="PKS_ER"/>
    <property type="match status" value="1"/>
</dbReference>
<accession>A0A4C1WLT9</accession>
<dbReference type="Gene3D" id="3.40.50.720">
    <property type="entry name" value="NAD(P)-binding Rossmann-like Domain"/>
    <property type="match status" value="1"/>
</dbReference>
<reference evidence="6 7" key="1">
    <citation type="journal article" date="2019" name="Commun. Biol.">
        <title>The bagworm genome reveals a unique fibroin gene that provides high tensile strength.</title>
        <authorList>
            <person name="Kono N."/>
            <person name="Nakamura H."/>
            <person name="Ohtoshi R."/>
            <person name="Tomita M."/>
            <person name="Numata K."/>
            <person name="Arakawa K."/>
        </authorList>
    </citation>
    <scope>NUCLEOTIDE SEQUENCE [LARGE SCALE GENOMIC DNA]</scope>
</reference>
<protein>
    <submittedName>
        <fullName evidence="6">Fatty acid synthase</fullName>
    </submittedName>
</protein>
<keyword evidence="7" id="KW-1185">Reference proteome</keyword>
<dbReference type="GO" id="GO:0016491">
    <property type="term" value="F:oxidoreductase activity"/>
    <property type="evidence" value="ECO:0007669"/>
    <property type="project" value="InterPro"/>
</dbReference>
<sequence length="359" mass="39168">MLFFISIIAPLLGWDADFDLSLGIDGSWGCEYYLPSNDDQVINPSTGMNITVPGDTQRISSIQISEDASSKSVQVQFAGLSHYDITKAAGATPDARDKGLHCVDYSGFNSRGDRVMGVVASGTPRALRGARRGSALARTRALDLGRRGHRTTAVHSRFLLPSMEMQIGPNSGPAIEIEDRDEFGIMIIRKIARGSESESRPTLETQIGNNKKNKFSIFLGNIKSKFQDGSRILVHCGAGVLGQAIISIALGMGCEVFTTVTSVQNKQFLKSLFPKLEDNHIGSCQDISFEHVVMRQTNGEGCDFVINCLKGELRENKKQEAVVRSETQYRTETGSKLRTGRRSDPGVEPELKYKSGTGS</sequence>
<evidence type="ECO:0000313" key="7">
    <source>
        <dbReference type="Proteomes" id="UP000299102"/>
    </source>
</evidence>
<evidence type="ECO:0000256" key="3">
    <source>
        <dbReference type="SAM" id="MobiDB-lite"/>
    </source>
</evidence>
<gene>
    <name evidence="6" type="primary">Fasn</name>
    <name evidence="6" type="ORF">EVAR_96857_1</name>
</gene>
<dbReference type="GO" id="GO:0044550">
    <property type="term" value="P:secondary metabolite biosynthetic process"/>
    <property type="evidence" value="ECO:0007669"/>
    <property type="project" value="TreeGrafter"/>
</dbReference>
<comment type="caution">
    <text evidence="6">The sequence shown here is derived from an EMBL/GenBank/DDBJ whole genome shotgun (WGS) entry which is preliminary data.</text>
</comment>
<dbReference type="PANTHER" id="PTHR43775:SF37">
    <property type="entry name" value="SI:DKEY-61P9.11"/>
    <property type="match status" value="1"/>
</dbReference>
<keyword evidence="1" id="KW-0596">Phosphopantetheine</keyword>
<feature type="region of interest" description="Disordered" evidence="3">
    <location>
        <begin position="320"/>
        <end position="359"/>
    </location>
</feature>
<dbReference type="SUPFAM" id="SSF51735">
    <property type="entry name" value="NAD(P)-binding Rossmann-fold domains"/>
    <property type="match status" value="1"/>
</dbReference>
<dbReference type="GO" id="GO:0006633">
    <property type="term" value="P:fatty acid biosynthetic process"/>
    <property type="evidence" value="ECO:0007669"/>
    <property type="project" value="TreeGrafter"/>
</dbReference>
<dbReference type="Gene3D" id="3.90.180.10">
    <property type="entry name" value="Medium-chain alcohol dehydrogenases, catalytic domain"/>
    <property type="match status" value="2"/>
</dbReference>
<evidence type="ECO:0000256" key="2">
    <source>
        <dbReference type="ARBA" id="ARBA00022553"/>
    </source>
</evidence>
<dbReference type="STRING" id="151549.A0A4C1WLT9"/>
<feature type="signal peptide" evidence="4">
    <location>
        <begin position="1"/>
        <end position="23"/>
    </location>
</feature>
<dbReference type="PANTHER" id="PTHR43775">
    <property type="entry name" value="FATTY ACID SYNTHASE"/>
    <property type="match status" value="1"/>
</dbReference>
<keyword evidence="2" id="KW-0597">Phosphoprotein</keyword>
<proteinExistence type="predicted"/>
<evidence type="ECO:0000256" key="1">
    <source>
        <dbReference type="ARBA" id="ARBA00022450"/>
    </source>
</evidence>
<dbReference type="EMBL" id="BGZK01000589">
    <property type="protein sequence ID" value="GBP51790.1"/>
    <property type="molecule type" value="Genomic_DNA"/>
</dbReference>
<organism evidence="6 7">
    <name type="scientific">Eumeta variegata</name>
    <name type="common">Bagworm moth</name>
    <name type="synonym">Eumeta japonica</name>
    <dbReference type="NCBI Taxonomy" id="151549"/>
    <lineage>
        <taxon>Eukaryota</taxon>
        <taxon>Metazoa</taxon>
        <taxon>Ecdysozoa</taxon>
        <taxon>Arthropoda</taxon>
        <taxon>Hexapoda</taxon>
        <taxon>Insecta</taxon>
        <taxon>Pterygota</taxon>
        <taxon>Neoptera</taxon>
        <taxon>Endopterygota</taxon>
        <taxon>Lepidoptera</taxon>
        <taxon>Glossata</taxon>
        <taxon>Ditrysia</taxon>
        <taxon>Tineoidea</taxon>
        <taxon>Psychidae</taxon>
        <taxon>Oiketicinae</taxon>
        <taxon>Eumeta</taxon>
    </lineage>
</organism>
<feature type="compositionally biased region" description="Basic and acidic residues" evidence="3">
    <location>
        <begin position="320"/>
        <end position="353"/>
    </location>
</feature>
<evidence type="ECO:0000259" key="5">
    <source>
        <dbReference type="SMART" id="SM00829"/>
    </source>
</evidence>